<dbReference type="OMA" id="EMIIANC"/>
<proteinExistence type="predicted"/>
<dbReference type="AlphaFoldDB" id="A0AA38C167"/>
<keyword evidence="4" id="KW-1185">Reference proteome</keyword>
<keyword evidence="1" id="KW-0805">Transcription regulation</keyword>
<organism evidence="3 4">
    <name type="scientific">Taxus chinensis</name>
    <name type="common">Chinese yew</name>
    <name type="synonym">Taxus wallichiana var. chinensis</name>
    <dbReference type="NCBI Taxonomy" id="29808"/>
    <lineage>
        <taxon>Eukaryota</taxon>
        <taxon>Viridiplantae</taxon>
        <taxon>Streptophyta</taxon>
        <taxon>Embryophyta</taxon>
        <taxon>Tracheophyta</taxon>
        <taxon>Spermatophyta</taxon>
        <taxon>Pinopsida</taxon>
        <taxon>Pinidae</taxon>
        <taxon>Conifers II</taxon>
        <taxon>Cupressales</taxon>
        <taxon>Taxaceae</taxon>
        <taxon>Taxus</taxon>
    </lineage>
</organism>
<name>A0AA38C167_TAXCH</name>
<dbReference type="Proteomes" id="UP000824469">
    <property type="component" value="Unassembled WGS sequence"/>
</dbReference>
<evidence type="ECO:0000313" key="4">
    <source>
        <dbReference type="Proteomes" id="UP000824469"/>
    </source>
</evidence>
<reference evidence="3 4" key="1">
    <citation type="journal article" date="2021" name="Nat. Plants">
        <title>The Taxus genome provides insights into paclitaxel biosynthesis.</title>
        <authorList>
            <person name="Xiong X."/>
            <person name="Gou J."/>
            <person name="Liao Q."/>
            <person name="Li Y."/>
            <person name="Zhou Q."/>
            <person name="Bi G."/>
            <person name="Li C."/>
            <person name="Du R."/>
            <person name="Wang X."/>
            <person name="Sun T."/>
            <person name="Guo L."/>
            <person name="Liang H."/>
            <person name="Lu P."/>
            <person name="Wu Y."/>
            <person name="Zhang Z."/>
            <person name="Ro D.K."/>
            <person name="Shang Y."/>
            <person name="Huang S."/>
            <person name="Yan J."/>
        </authorList>
    </citation>
    <scope>NUCLEOTIDE SEQUENCE [LARGE SCALE GENOMIC DNA]</scope>
    <source>
        <strain evidence="3">Ta-2019</strain>
    </source>
</reference>
<comment type="caution">
    <text evidence="3">The sequence shown here is derived from an EMBL/GenBank/DDBJ whole genome shotgun (WGS) entry which is preliminary data.</text>
</comment>
<accession>A0AA38C167</accession>
<evidence type="ECO:0000256" key="2">
    <source>
        <dbReference type="ARBA" id="ARBA00023163"/>
    </source>
</evidence>
<dbReference type="InterPro" id="IPR005202">
    <property type="entry name" value="TF_GRAS"/>
</dbReference>
<protein>
    <submittedName>
        <fullName evidence="3">Uncharacterized protein</fullName>
    </submittedName>
</protein>
<evidence type="ECO:0000256" key="1">
    <source>
        <dbReference type="ARBA" id="ARBA00023015"/>
    </source>
</evidence>
<gene>
    <name evidence="3" type="ORF">KI387_042174</name>
</gene>
<dbReference type="PROSITE" id="PS50985">
    <property type="entry name" value="GRAS"/>
    <property type="match status" value="1"/>
</dbReference>
<sequence>MAHFTANQSTMEAICDTAENGRTIMVHIVDFDIMDGIQWPALMEALYNSNIGVGHMRITAIKWDQKVYSYWKHTGRRLCKHAESMGIPFSFEEKELKDVNSVCAEKDEMIIANCMWRLPHMSHDRSKQKLSDFFNGVRCLRPAILTVGRGAECESNSPDVFSRFVHGLQYSCAMFDSLEAELAEHPLARESIEKLLIGPAVMHMMPCQQNMIHGDQLKTADIPLQSGYKVGVISERNVCQARAIISRQAGKYYGVQVMRDGRLSLTWASVPLLSVNVYVYCRPAHIKLGIRQ</sequence>
<evidence type="ECO:0000313" key="3">
    <source>
        <dbReference type="EMBL" id="KAH9292641.1"/>
    </source>
</evidence>
<dbReference type="Pfam" id="PF03514">
    <property type="entry name" value="GRAS"/>
    <property type="match status" value="1"/>
</dbReference>
<keyword evidence="2" id="KW-0804">Transcription</keyword>
<dbReference type="EMBL" id="JAHRHJ020002717">
    <property type="protein sequence ID" value="KAH9292641.1"/>
    <property type="molecule type" value="Genomic_DNA"/>
</dbReference>
<dbReference type="PANTHER" id="PTHR31636">
    <property type="entry name" value="OSJNBA0084A10.13 PROTEIN-RELATED"/>
    <property type="match status" value="1"/>
</dbReference>